<evidence type="ECO:0000313" key="1">
    <source>
        <dbReference type="EMBL" id="PLW57564.1"/>
    </source>
</evidence>
<protein>
    <submittedName>
        <fullName evidence="1">Uncharacterized protein</fullName>
    </submittedName>
</protein>
<organism evidence="1 2">
    <name type="scientific">Puccinia coronata f. sp. avenae</name>
    <dbReference type="NCBI Taxonomy" id="200324"/>
    <lineage>
        <taxon>Eukaryota</taxon>
        <taxon>Fungi</taxon>
        <taxon>Dikarya</taxon>
        <taxon>Basidiomycota</taxon>
        <taxon>Pucciniomycotina</taxon>
        <taxon>Pucciniomycetes</taxon>
        <taxon>Pucciniales</taxon>
        <taxon>Pucciniaceae</taxon>
        <taxon>Puccinia</taxon>
    </lineage>
</organism>
<accession>A0A2N5W5P5</accession>
<dbReference type="EMBL" id="PGCJ01000009">
    <property type="protein sequence ID" value="PLW57564.1"/>
    <property type="molecule type" value="Genomic_DNA"/>
</dbReference>
<sequence length="544" mass="62052">MFLGYPQVISTRNFNASGAINCPSSEEADEYNVQFQAAHPGSPLDQDSTSAQWTRFQVFHSDLDDPQAHRSYLGDYKADNVQKYLDGLERLCRDLTLQHHQLRTFWCDLLKTRPFADFVRLRKQISHQVFQKEDSQLAFLKKYPTFAIALQINHKDRVRALDFPPQKALSFLEKLTGTALIQSEIVEEGYHNMYLNSSEILLKQVCVVYICVRQPNSTGYPLRSTYASSILVDPKCNSLETEYARLLIAILDSVADFFLTQNQAITKEERMKQSTHFITQTQLKLLLAIDEARQLFDGNTTSRILNLNPPAHDEDPSHRIGKWTEDKLYPSIYQFPTFDVNVSDPPTTWMHSESAYRLFQYGSSFWRVYVDDAMKRQSVSTIVNELIPYALGKLLWVTKIPVATSLTHPQAIALLGSTIQPQLYGASQMNSELVSSHAAQCLHINSKRQILISDYPSQFTYSSAANQYLDSDEDVLIRCIRVLAFTQRQGQMSSGDVGELVSCIIELRAMQVTMRKIRSEQNEDADPHEVVMPFGFQPQFLASQ</sequence>
<dbReference type="PANTHER" id="PTHR33266">
    <property type="entry name" value="CHROMOSOME 15, WHOLE GENOME SHOTGUN SEQUENCE"/>
    <property type="match status" value="1"/>
</dbReference>
<dbReference type="AlphaFoldDB" id="A0A2N5W5P5"/>
<keyword evidence="2" id="KW-1185">Reference proteome</keyword>
<dbReference type="OrthoDB" id="2506559at2759"/>
<gene>
    <name evidence="1" type="ORF">PCANC_01110</name>
</gene>
<dbReference type="STRING" id="200324.A0A2N5W5P5"/>
<proteinExistence type="predicted"/>
<dbReference type="Proteomes" id="UP000235388">
    <property type="component" value="Unassembled WGS sequence"/>
</dbReference>
<reference evidence="1 2" key="1">
    <citation type="submission" date="2017-11" db="EMBL/GenBank/DDBJ databases">
        <title>De novo assembly and phasing of dikaryotic genomes from two isolates of Puccinia coronata f. sp. avenae, the causal agent of oat crown rust.</title>
        <authorList>
            <person name="Miller M.E."/>
            <person name="Zhang Y."/>
            <person name="Omidvar V."/>
            <person name="Sperschneider J."/>
            <person name="Schwessinger B."/>
            <person name="Raley C."/>
            <person name="Palmer J.M."/>
            <person name="Garnica D."/>
            <person name="Upadhyaya N."/>
            <person name="Rathjen J."/>
            <person name="Taylor J.M."/>
            <person name="Park R.F."/>
            <person name="Dodds P.N."/>
            <person name="Hirsch C.D."/>
            <person name="Kianian S.F."/>
            <person name="Figueroa M."/>
        </authorList>
    </citation>
    <scope>NUCLEOTIDE SEQUENCE [LARGE SCALE GENOMIC DNA]</scope>
    <source>
        <strain evidence="1">12NC29</strain>
    </source>
</reference>
<dbReference type="PANTHER" id="PTHR33266:SF1">
    <property type="entry name" value="F-BOX DOMAIN-CONTAINING PROTEIN"/>
    <property type="match status" value="1"/>
</dbReference>
<name>A0A2N5W5P5_9BASI</name>
<evidence type="ECO:0000313" key="2">
    <source>
        <dbReference type="Proteomes" id="UP000235388"/>
    </source>
</evidence>
<comment type="caution">
    <text evidence="1">The sequence shown here is derived from an EMBL/GenBank/DDBJ whole genome shotgun (WGS) entry which is preliminary data.</text>
</comment>